<proteinExistence type="predicted"/>
<keyword evidence="1" id="KW-0732">Signal</keyword>
<evidence type="ECO:0000313" key="3">
    <source>
        <dbReference type="Proteomes" id="UP000549517"/>
    </source>
</evidence>
<reference evidence="2 3" key="1">
    <citation type="submission" date="2020-05" db="EMBL/GenBank/DDBJ databases">
        <title>MicrobeNet Type strains.</title>
        <authorList>
            <person name="Nicholson A.C."/>
        </authorList>
    </citation>
    <scope>NUCLEOTIDE SEQUENCE [LARGE SCALE GENOMIC DNA]</scope>
    <source>
        <strain evidence="2 3">CCUG 46604</strain>
    </source>
</reference>
<dbReference type="RefSeq" id="WP_170274714.1">
    <property type="nucleotide sequence ID" value="NZ_BAAAKH010000005.1"/>
</dbReference>
<gene>
    <name evidence="2" type="ORF">HLA91_11115</name>
</gene>
<comment type="caution">
    <text evidence="2">The sequence shown here is derived from an EMBL/GenBank/DDBJ whole genome shotgun (WGS) entry which is preliminary data.</text>
</comment>
<sequence>MIRLTSLRAACGGLLSLALAGAGVAAAAAPPAAALDTELITSGTTEWRYLDDGTDPADGLPGRTDWTAADFDDTAWQTAAGSFGALRGEKKALSGGHTPDNLLTQYKDGTVENHEAFFFRTTIDVDAADLEGGKQLTGSVLYDDAAAVFVNGEKIAGFDDGGIDYLAVLPREVVIGI</sequence>
<evidence type="ECO:0000256" key="1">
    <source>
        <dbReference type="SAM" id="SignalP"/>
    </source>
</evidence>
<accession>A0A849AVR4</accession>
<evidence type="ECO:0000313" key="2">
    <source>
        <dbReference type="EMBL" id="NNG79912.1"/>
    </source>
</evidence>
<dbReference type="Proteomes" id="UP000549517">
    <property type="component" value="Unassembled WGS sequence"/>
</dbReference>
<organism evidence="2 3">
    <name type="scientific">Brevibacterium luteolum</name>
    <dbReference type="NCBI Taxonomy" id="199591"/>
    <lineage>
        <taxon>Bacteria</taxon>
        <taxon>Bacillati</taxon>
        <taxon>Actinomycetota</taxon>
        <taxon>Actinomycetes</taxon>
        <taxon>Micrococcales</taxon>
        <taxon>Brevibacteriaceae</taxon>
        <taxon>Brevibacterium</taxon>
    </lineage>
</organism>
<protein>
    <submittedName>
        <fullName evidence="2">Uncharacterized protein</fullName>
    </submittedName>
</protein>
<name>A0A849AVR4_9MICO</name>
<dbReference type="EMBL" id="JABEMC010000007">
    <property type="protein sequence ID" value="NNG79912.1"/>
    <property type="molecule type" value="Genomic_DNA"/>
</dbReference>
<dbReference type="AlphaFoldDB" id="A0A849AVR4"/>
<dbReference type="Gene3D" id="2.60.120.260">
    <property type="entry name" value="Galactose-binding domain-like"/>
    <property type="match status" value="1"/>
</dbReference>
<feature type="chain" id="PRO_5032715990" evidence="1">
    <location>
        <begin position="28"/>
        <end position="177"/>
    </location>
</feature>
<feature type="signal peptide" evidence="1">
    <location>
        <begin position="1"/>
        <end position="27"/>
    </location>
</feature>